<reference evidence="1" key="1">
    <citation type="submission" date="2021-06" db="EMBL/GenBank/DDBJ databases">
        <authorList>
            <person name="Kallberg Y."/>
            <person name="Tangrot J."/>
            <person name="Rosling A."/>
        </authorList>
    </citation>
    <scope>NUCLEOTIDE SEQUENCE</scope>
    <source>
        <strain evidence="1">MA461A</strain>
    </source>
</reference>
<name>A0ACA9KAB3_9GLOM</name>
<dbReference type="EMBL" id="CAJVQC010000125">
    <property type="protein sequence ID" value="CAG8461416.1"/>
    <property type="molecule type" value="Genomic_DNA"/>
</dbReference>
<feature type="non-terminal residue" evidence="1">
    <location>
        <position position="1"/>
    </location>
</feature>
<keyword evidence="2" id="KW-1185">Reference proteome</keyword>
<gene>
    <name evidence="1" type="ORF">RPERSI_LOCUS172</name>
</gene>
<dbReference type="Proteomes" id="UP000789920">
    <property type="component" value="Unassembled WGS sequence"/>
</dbReference>
<comment type="caution">
    <text evidence="1">The sequence shown here is derived from an EMBL/GenBank/DDBJ whole genome shotgun (WGS) entry which is preliminary data.</text>
</comment>
<sequence length="74" mass="8613">STCAISHSSELAVLLQKVSFIVWNGVPIMKHHAFETMDQILYDLIKAIDKTLENKLFKDKVVLLEVTFGKFFWW</sequence>
<protein>
    <submittedName>
        <fullName evidence="1">1936_t:CDS:1</fullName>
    </submittedName>
</protein>
<evidence type="ECO:0000313" key="1">
    <source>
        <dbReference type="EMBL" id="CAG8461416.1"/>
    </source>
</evidence>
<organism evidence="1 2">
    <name type="scientific">Racocetra persica</name>
    <dbReference type="NCBI Taxonomy" id="160502"/>
    <lineage>
        <taxon>Eukaryota</taxon>
        <taxon>Fungi</taxon>
        <taxon>Fungi incertae sedis</taxon>
        <taxon>Mucoromycota</taxon>
        <taxon>Glomeromycotina</taxon>
        <taxon>Glomeromycetes</taxon>
        <taxon>Diversisporales</taxon>
        <taxon>Gigasporaceae</taxon>
        <taxon>Racocetra</taxon>
    </lineage>
</organism>
<accession>A0ACA9KAB3</accession>
<evidence type="ECO:0000313" key="2">
    <source>
        <dbReference type="Proteomes" id="UP000789920"/>
    </source>
</evidence>
<proteinExistence type="predicted"/>